<dbReference type="EMBL" id="KV417613">
    <property type="protein sequence ID" value="KZP14723.1"/>
    <property type="molecule type" value="Genomic_DNA"/>
</dbReference>
<reference evidence="2 3" key="1">
    <citation type="journal article" date="2016" name="Mol. Biol. Evol.">
        <title>Comparative Genomics of Early-Diverging Mushroom-Forming Fungi Provides Insights into the Origins of Lignocellulose Decay Capabilities.</title>
        <authorList>
            <person name="Nagy L.G."/>
            <person name="Riley R."/>
            <person name="Tritt A."/>
            <person name="Adam C."/>
            <person name="Daum C."/>
            <person name="Floudas D."/>
            <person name="Sun H."/>
            <person name="Yadav J.S."/>
            <person name="Pangilinan J."/>
            <person name="Larsson K.H."/>
            <person name="Matsuura K."/>
            <person name="Barry K."/>
            <person name="Labutti K."/>
            <person name="Kuo R."/>
            <person name="Ohm R.A."/>
            <person name="Bhattacharya S.S."/>
            <person name="Shirouzu T."/>
            <person name="Yoshinaga Y."/>
            <person name="Martin F.M."/>
            <person name="Grigoriev I.V."/>
            <person name="Hibbett D.S."/>
        </authorList>
    </citation>
    <scope>NUCLEOTIDE SEQUENCE [LARGE SCALE GENOMIC DNA]</scope>
    <source>
        <strain evidence="2 3">CBS 109695</strain>
    </source>
</reference>
<gene>
    <name evidence="2" type="ORF">FIBSPDRAFT_868006</name>
</gene>
<keyword evidence="3" id="KW-1185">Reference proteome</keyword>
<name>A0A166DHP9_9AGAM</name>
<feature type="region of interest" description="Disordered" evidence="1">
    <location>
        <begin position="1"/>
        <end position="43"/>
    </location>
</feature>
<dbReference type="AlphaFoldDB" id="A0A166DHP9"/>
<accession>A0A166DHP9</accession>
<protein>
    <submittedName>
        <fullName evidence="2">Uncharacterized protein</fullName>
    </submittedName>
</protein>
<evidence type="ECO:0000256" key="1">
    <source>
        <dbReference type="SAM" id="MobiDB-lite"/>
    </source>
</evidence>
<evidence type="ECO:0000313" key="3">
    <source>
        <dbReference type="Proteomes" id="UP000076532"/>
    </source>
</evidence>
<dbReference type="Proteomes" id="UP000076532">
    <property type="component" value="Unassembled WGS sequence"/>
</dbReference>
<feature type="compositionally biased region" description="Basic and acidic residues" evidence="1">
    <location>
        <begin position="1"/>
        <end position="15"/>
    </location>
</feature>
<proteinExistence type="predicted"/>
<evidence type="ECO:0000313" key="2">
    <source>
        <dbReference type="EMBL" id="KZP14723.1"/>
    </source>
</evidence>
<organism evidence="2 3">
    <name type="scientific">Athelia psychrophila</name>
    <dbReference type="NCBI Taxonomy" id="1759441"/>
    <lineage>
        <taxon>Eukaryota</taxon>
        <taxon>Fungi</taxon>
        <taxon>Dikarya</taxon>
        <taxon>Basidiomycota</taxon>
        <taxon>Agaricomycotina</taxon>
        <taxon>Agaricomycetes</taxon>
        <taxon>Agaricomycetidae</taxon>
        <taxon>Atheliales</taxon>
        <taxon>Atheliaceae</taxon>
        <taxon>Athelia</taxon>
    </lineage>
</organism>
<sequence length="72" mass="8056">METETTREESYRETRNQGCGAQEDSGGRGFPGRWTDSEGDDEPRLACTSVDSSVPVLETRRGIPQYVYIVLL</sequence>